<accession>A0ABQ7ST65</accession>
<evidence type="ECO:0000256" key="2">
    <source>
        <dbReference type="ARBA" id="ARBA00007626"/>
    </source>
</evidence>
<reference evidence="9 10" key="1">
    <citation type="journal article" date="2022" name="Gigascience">
        <title>A chromosome-level genome assembly and annotation of the desert horned lizard, Phrynosoma platyrhinos, provides insight into chromosomal rearrangements among reptiles.</title>
        <authorList>
            <person name="Koochekian N."/>
            <person name="Ascanio A."/>
            <person name="Farleigh K."/>
            <person name="Card D.C."/>
            <person name="Schield D.R."/>
            <person name="Castoe T.A."/>
            <person name="Jezkova T."/>
        </authorList>
    </citation>
    <scope>NUCLEOTIDE SEQUENCE [LARGE SCALE GENOMIC DNA]</scope>
    <source>
        <strain evidence="9">NK-2021</strain>
    </source>
</reference>
<proteinExistence type="inferred from homology"/>
<keyword evidence="5" id="KW-0862">Zinc</keyword>
<evidence type="ECO:0000256" key="4">
    <source>
        <dbReference type="ARBA" id="ARBA00022801"/>
    </source>
</evidence>
<evidence type="ECO:0000259" key="8">
    <source>
        <dbReference type="Pfam" id="PF16953"/>
    </source>
</evidence>
<organism evidence="9 10">
    <name type="scientific">Phrynosoma platyrhinos</name>
    <name type="common">Desert horned lizard</name>
    <dbReference type="NCBI Taxonomy" id="52577"/>
    <lineage>
        <taxon>Eukaryota</taxon>
        <taxon>Metazoa</taxon>
        <taxon>Chordata</taxon>
        <taxon>Craniata</taxon>
        <taxon>Vertebrata</taxon>
        <taxon>Euteleostomi</taxon>
        <taxon>Lepidosauria</taxon>
        <taxon>Squamata</taxon>
        <taxon>Bifurcata</taxon>
        <taxon>Unidentata</taxon>
        <taxon>Episquamata</taxon>
        <taxon>Toxicofera</taxon>
        <taxon>Iguania</taxon>
        <taxon>Phrynosomatidae</taxon>
        <taxon>Phrynosomatinae</taxon>
        <taxon>Phrynosoma</taxon>
    </lineage>
</organism>
<keyword evidence="7" id="KW-0496">Mitochondrion</keyword>
<feature type="non-terminal residue" evidence="9">
    <location>
        <position position="158"/>
    </location>
</feature>
<evidence type="ECO:0000313" key="9">
    <source>
        <dbReference type="EMBL" id="KAH0620538.1"/>
    </source>
</evidence>
<comment type="caution">
    <text evidence="9">The sequence shown here is derived from an EMBL/GenBank/DDBJ whole genome shotgun (WGS) entry which is preliminary data.</text>
</comment>
<protein>
    <recommendedName>
        <fullName evidence="8">PRORP domain-containing protein</fullName>
    </recommendedName>
</protein>
<dbReference type="InterPro" id="IPR033495">
    <property type="entry name" value="MRPP3_PIN_dom"/>
</dbReference>
<evidence type="ECO:0000256" key="1">
    <source>
        <dbReference type="ARBA" id="ARBA00004173"/>
    </source>
</evidence>
<dbReference type="PANTHER" id="PTHR13547:SF1">
    <property type="entry name" value="MITOCHONDRIAL RIBONUCLEASE P CATALYTIC SUBUNIT"/>
    <property type="match status" value="1"/>
</dbReference>
<sequence length="158" mass="18659">MGVEHQFQLLDVVTHLTQQNLRLLVLGRKHMLNGSRQWNRNNMAAMQKKADFFFTENMSEDDPFLLYATLHSGSHCKFVTRDLLRDHKACLSDSLTRRLFFKWQRGHQMVLSNYTPGKRIKFEPVLNYDTIVQTTGDTWHIPYDDNLLERSSYEPQNL</sequence>
<keyword evidence="6" id="KW-0809">Transit peptide</keyword>
<evidence type="ECO:0000313" key="10">
    <source>
        <dbReference type="Proteomes" id="UP000826234"/>
    </source>
</evidence>
<keyword evidence="3" id="KW-0479">Metal-binding</keyword>
<evidence type="ECO:0000256" key="7">
    <source>
        <dbReference type="ARBA" id="ARBA00023128"/>
    </source>
</evidence>
<gene>
    <name evidence="9" type="ORF">JD844_021102</name>
</gene>
<dbReference type="Gene3D" id="3.40.50.11980">
    <property type="match status" value="1"/>
</dbReference>
<dbReference type="PANTHER" id="PTHR13547">
    <property type="match status" value="1"/>
</dbReference>
<dbReference type="InterPro" id="IPR031595">
    <property type="entry name" value="PRORP_C"/>
</dbReference>
<evidence type="ECO:0000256" key="3">
    <source>
        <dbReference type="ARBA" id="ARBA00022723"/>
    </source>
</evidence>
<dbReference type="Proteomes" id="UP000826234">
    <property type="component" value="Unassembled WGS sequence"/>
</dbReference>
<comment type="subcellular location">
    <subcellularLocation>
        <location evidence="1">Mitochondrion</location>
    </subcellularLocation>
</comment>
<name>A0ABQ7ST65_PHRPL</name>
<dbReference type="Pfam" id="PF16953">
    <property type="entry name" value="PRORP"/>
    <property type="match status" value="1"/>
</dbReference>
<comment type="similarity">
    <text evidence="2">Belongs to the PPR family. P subfamily.</text>
</comment>
<dbReference type="EMBL" id="JAIPUX010003289">
    <property type="protein sequence ID" value="KAH0620538.1"/>
    <property type="molecule type" value="Genomic_DNA"/>
</dbReference>
<evidence type="ECO:0000256" key="6">
    <source>
        <dbReference type="ARBA" id="ARBA00022946"/>
    </source>
</evidence>
<evidence type="ECO:0000256" key="5">
    <source>
        <dbReference type="ARBA" id="ARBA00022833"/>
    </source>
</evidence>
<keyword evidence="10" id="KW-1185">Reference proteome</keyword>
<keyword evidence="4" id="KW-0378">Hydrolase</keyword>
<dbReference type="CDD" id="cd18718">
    <property type="entry name" value="PIN_PRORP"/>
    <property type="match status" value="1"/>
</dbReference>
<feature type="domain" description="PRORP" evidence="8">
    <location>
        <begin position="8"/>
        <end position="154"/>
    </location>
</feature>